<dbReference type="InterPro" id="IPR010998">
    <property type="entry name" value="Integrase_recombinase_N"/>
</dbReference>
<dbReference type="AlphaFoldDB" id="A0A2H0XED8"/>
<dbReference type="GO" id="GO:0015074">
    <property type="term" value="P:DNA integration"/>
    <property type="evidence" value="ECO:0007669"/>
    <property type="project" value="UniProtKB-KW"/>
</dbReference>
<dbReference type="Gene3D" id="1.10.150.130">
    <property type="match status" value="1"/>
</dbReference>
<evidence type="ECO:0000256" key="1">
    <source>
        <dbReference type="ARBA" id="ARBA00022908"/>
    </source>
</evidence>
<dbReference type="InterPro" id="IPR050090">
    <property type="entry name" value="Tyrosine_recombinase_XerCD"/>
</dbReference>
<dbReference type="InterPro" id="IPR011010">
    <property type="entry name" value="DNA_brk_join_enz"/>
</dbReference>
<evidence type="ECO:0000259" key="5">
    <source>
        <dbReference type="PROSITE" id="PS51898"/>
    </source>
</evidence>
<dbReference type="EMBL" id="PEYU01000026">
    <property type="protein sequence ID" value="PIS22519.1"/>
    <property type="molecule type" value="Genomic_DNA"/>
</dbReference>
<keyword evidence="1" id="KW-0229">DNA integration</keyword>
<dbReference type="Pfam" id="PF02899">
    <property type="entry name" value="Phage_int_SAM_1"/>
    <property type="match status" value="1"/>
</dbReference>
<dbReference type="CDD" id="cd00397">
    <property type="entry name" value="DNA_BRE_C"/>
    <property type="match status" value="1"/>
</dbReference>
<evidence type="ECO:0000256" key="3">
    <source>
        <dbReference type="ARBA" id="ARBA00023172"/>
    </source>
</evidence>
<name>A0A2H0XED8_UNCKA</name>
<dbReference type="PROSITE" id="PS51898">
    <property type="entry name" value="TYR_RECOMBINASE"/>
    <property type="match status" value="1"/>
</dbReference>
<dbReference type="GO" id="GO:0006310">
    <property type="term" value="P:DNA recombination"/>
    <property type="evidence" value="ECO:0007669"/>
    <property type="project" value="UniProtKB-KW"/>
</dbReference>
<dbReference type="PANTHER" id="PTHR30349:SF81">
    <property type="entry name" value="TYROSINE RECOMBINASE XERC"/>
    <property type="match status" value="1"/>
</dbReference>
<gene>
    <name evidence="7" type="ORF">COT50_01530</name>
</gene>
<evidence type="ECO:0000313" key="7">
    <source>
        <dbReference type="EMBL" id="PIS22519.1"/>
    </source>
</evidence>
<dbReference type="GO" id="GO:0003677">
    <property type="term" value="F:DNA binding"/>
    <property type="evidence" value="ECO:0007669"/>
    <property type="project" value="UniProtKB-UniRule"/>
</dbReference>
<dbReference type="PROSITE" id="PS51900">
    <property type="entry name" value="CB"/>
    <property type="match status" value="1"/>
</dbReference>
<dbReference type="PANTHER" id="PTHR30349">
    <property type="entry name" value="PHAGE INTEGRASE-RELATED"/>
    <property type="match status" value="1"/>
</dbReference>
<dbReference type="Pfam" id="PF00589">
    <property type="entry name" value="Phage_integrase"/>
    <property type="match status" value="1"/>
</dbReference>
<dbReference type="InterPro" id="IPR002104">
    <property type="entry name" value="Integrase_catalytic"/>
</dbReference>
<evidence type="ECO:0000256" key="4">
    <source>
        <dbReference type="PROSITE-ProRule" id="PRU01248"/>
    </source>
</evidence>
<feature type="domain" description="Core-binding (CB)" evidence="6">
    <location>
        <begin position="13"/>
        <end position="95"/>
    </location>
</feature>
<dbReference type="InterPro" id="IPR013762">
    <property type="entry name" value="Integrase-like_cat_sf"/>
</dbReference>
<evidence type="ECO:0000259" key="6">
    <source>
        <dbReference type="PROSITE" id="PS51900"/>
    </source>
</evidence>
<dbReference type="InterPro" id="IPR044068">
    <property type="entry name" value="CB"/>
</dbReference>
<dbReference type="InterPro" id="IPR004107">
    <property type="entry name" value="Integrase_SAM-like_N"/>
</dbReference>
<dbReference type="Proteomes" id="UP000231252">
    <property type="component" value="Unassembled WGS sequence"/>
</dbReference>
<feature type="domain" description="Tyr recombinase" evidence="5">
    <location>
        <begin position="116"/>
        <end position="294"/>
    </location>
</feature>
<sequence length="296" mass="33773">MPHQQAMKTNLKKAQKEFVQDLYDRKKSSLTASAYTKDLDQLIKYLFNCGVTAVEEVSSRHLEEFLQNLYDAKKLSPKSVSRKINSIKSFANFLVTRNYLTNNLAKDIKHPKLITKAPKIFSKTECLALREVARKDPKTLTMIELMLQTGIRISELAGLEVSHLSLGRPATLFVPQRESQKERVIPLNTKAKEALQKFIDTERQVNSAFLFTTRSGKAILIRNIRSSMERLFKRAGLKGSKVNDFRHTFTGHQLAMGVSLQTICRVAGHKTLTTTEKYLKYMKIKKPGIKEVLEEI</sequence>
<accession>A0A2H0XED8</accession>
<keyword evidence="2 4" id="KW-0238">DNA-binding</keyword>
<dbReference type="Gene3D" id="1.10.443.10">
    <property type="entry name" value="Intergrase catalytic core"/>
    <property type="match status" value="1"/>
</dbReference>
<protein>
    <recommendedName>
        <fullName evidence="9">Integrase</fullName>
    </recommendedName>
</protein>
<comment type="caution">
    <text evidence="7">The sequence shown here is derived from an EMBL/GenBank/DDBJ whole genome shotgun (WGS) entry which is preliminary data.</text>
</comment>
<reference evidence="8" key="1">
    <citation type="submission" date="2017-09" db="EMBL/GenBank/DDBJ databases">
        <title>Depth-based differentiation of microbial function through sediment-hosted aquifers and enrichment of novel symbionts in the deep terrestrial subsurface.</title>
        <authorList>
            <person name="Probst A.J."/>
            <person name="Ladd B."/>
            <person name="Jarett J.K."/>
            <person name="Geller-Mcgrath D.E."/>
            <person name="Sieber C.M.K."/>
            <person name="Emerson J.B."/>
            <person name="Anantharaman K."/>
            <person name="Thomas B.C."/>
            <person name="Malmstrom R."/>
            <person name="Stieglmeier M."/>
            <person name="Klingl A."/>
            <person name="Woyke T."/>
            <person name="Ryan C.M."/>
            <person name="Banfield J.F."/>
        </authorList>
    </citation>
    <scope>NUCLEOTIDE SEQUENCE [LARGE SCALE GENOMIC DNA]</scope>
</reference>
<evidence type="ECO:0008006" key="9">
    <source>
        <dbReference type="Google" id="ProtNLM"/>
    </source>
</evidence>
<evidence type="ECO:0000313" key="8">
    <source>
        <dbReference type="Proteomes" id="UP000231252"/>
    </source>
</evidence>
<dbReference type="SUPFAM" id="SSF56349">
    <property type="entry name" value="DNA breaking-rejoining enzymes"/>
    <property type="match status" value="1"/>
</dbReference>
<organism evidence="7 8">
    <name type="scientific">candidate division WWE3 bacterium CG08_land_8_20_14_0_20_41_10</name>
    <dbReference type="NCBI Taxonomy" id="1975085"/>
    <lineage>
        <taxon>Bacteria</taxon>
        <taxon>Katanobacteria</taxon>
    </lineage>
</organism>
<evidence type="ECO:0000256" key="2">
    <source>
        <dbReference type="ARBA" id="ARBA00023125"/>
    </source>
</evidence>
<keyword evidence="3" id="KW-0233">DNA recombination</keyword>
<proteinExistence type="predicted"/>